<dbReference type="Proteomes" id="UP000067711">
    <property type="component" value="Chromosome 1"/>
</dbReference>
<accession>A0A1B4G6B7</accession>
<evidence type="ECO:0000313" key="1">
    <source>
        <dbReference type="EMBL" id="AOJ11463.1"/>
    </source>
</evidence>
<organism evidence="1 2">
    <name type="scientific">Burkholderia mayonis</name>
    <dbReference type="NCBI Taxonomy" id="1385591"/>
    <lineage>
        <taxon>Bacteria</taxon>
        <taxon>Pseudomonadati</taxon>
        <taxon>Pseudomonadota</taxon>
        <taxon>Betaproteobacteria</taxon>
        <taxon>Burkholderiales</taxon>
        <taxon>Burkholderiaceae</taxon>
        <taxon>Burkholderia</taxon>
        <taxon>pseudomallei group</taxon>
    </lineage>
</organism>
<dbReference type="EMBL" id="CP013389">
    <property type="protein sequence ID" value="AOJ11463.1"/>
    <property type="molecule type" value="Genomic_DNA"/>
</dbReference>
<protein>
    <submittedName>
        <fullName evidence="1">Uncharacterized protein</fullName>
    </submittedName>
</protein>
<name>A0A1B4G6B7_9BURK</name>
<sequence>MVVSKPGLTSLTNKTVVMPVPTDAARYYHEYIVAADRPLTISARISHRILRGATTYIEMPPRGAGTFTPKPGQDDEVFAEGGVGPARIRVRQLHEDANGISTSPVTVAAAPPCP</sequence>
<dbReference type="AlphaFoldDB" id="A0A1B4G6B7"/>
<gene>
    <name evidence="1" type="ORF">WS71_30885</name>
</gene>
<reference evidence="1 2" key="1">
    <citation type="submission" date="2015-12" db="EMBL/GenBank/DDBJ databases">
        <title>Diversity of Burkholderia near neighbor genomes.</title>
        <authorList>
            <person name="Sahl J."/>
            <person name="Wagner D."/>
            <person name="Keim P."/>
        </authorList>
    </citation>
    <scope>NUCLEOTIDE SEQUENCE [LARGE SCALE GENOMIC DNA]</scope>
    <source>
        <strain evidence="1 2">BDU8</strain>
    </source>
</reference>
<evidence type="ECO:0000313" key="2">
    <source>
        <dbReference type="Proteomes" id="UP000067711"/>
    </source>
</evidence>
<proteinExistence type="predicted"/>